<proteinExistence type="inferred from homology"/>
<evidence type="ECO:0000256" key="9">
    <source>
        <dbReference type="ARBA" id="ARBA00029986"/>
    </source>
</evidence>
<dbReference type="Pfam" id="PF05698">
    <property type="entry name" value="Trigger_C"/>
    <property type="match status" value="1"/>
</dbReference>
<dbReference type="EC" id="5.2.1.8" evidence="3 10"/>
<keyword evidence="6 10" id="KW-0143">Chaperone</keyword>
<evidence type="ECO:0000256" key="12">
    <source>
        <dbReference type="RuleBase" id="RU003914"/>
    </source>
</evidence>
<keyword evidence="10" id="KW-0963">Cytoplasm</keyword>
<dbReference type="Pfam" id="PF05697">
    <property type="entry name" value="Trigger_N"/>
    <property type="match status" value="1"/>
</dbReference>
<dbReference type="InterPro" id="IPR036611">
    <property type="entry name" value="Trigger_fac_ribosome-bd_sf"/>
</dbReference>
<dbReference type="InterPro" id="IPR008880">
    <property type="entry name" value="Trigger_fac_C"/>
</dbReference>
<dbReference type="SUPFAM" id="SSF102735">
    <property type="entry name" value="Trigger factor ribosome-binding domain"/>
    <property type="match status" value="1"/>
</dbReference>
<keyword evidence="5 10" id="KW-0697">Rotamase</keyword>
<dbReference type="PANTHER" id="PTHR30560:SF3">
    <property type="entry name" value="TRIGGER FACTOR-LIKE PROTEIN TIG, CHLOROPLASTIC"/>
    <property type="match status" value="1"/>
</dbReference>
<keyword evidence="7 10" id="KW-0413">Isomerase</keyword>
<dbReference type="InterPro" id="IPR027304">
    <property type="entry name" value="Trigger_fact/SurA_dom_sf"/>
</dbReference>
<keyword evidence="15" id="KW-1185">Reference proteome</keyword>
<comment type="subcellular location">
    <subcellularLocation>
        <location evidence="10">Cytoplasm</location>
    </subcellularLocation>
    <text evidence="10">About half TF is bound to the ribosome near the polypeptide exit tunnel while the other half is free in the cytoplasm.</text>
</comment>
<dbReference type="Gene3D" id="3.10.50.40">
    <property type="match status" value="1"/>
</dbReference>
<dbReference type="Gene3D" id="1.10.3120.10">
    <property type="entry name" value="Trigger factor, C-terminal domain"/>
    <property type="match status" value="1"/>
</dbReference>
<dbReference type="NCBIfam" id="TIGR00115">
    <property type="entry name" value="tig"/>
    <property type="match status" value="1"/>
</dbReference>
<dbReference type="PIRSF" id="PIRSF003095">
    <property type="entry name" value="Trigger_factor"/>
    <property type="match status" value="1"/>
</dbReference>
<comment type="caution">
    <text evidence="14">The sequence shown here is derived from an EMBL/GenBank/DDBJ whole genome shotgun (WGS) entry which is preliminary data.</text>
</comment>
<reference evidence="14 15" key="1">
    <citation type="submission" date="2022-01" db="EMBL/GenBank/DDBJ databases">
        <authorList>
            <person name="Won M."/>
            <person name="Kim S.-J."/>
            <person name="Kwon S.-W."/>
        </authorList>
    </citation>
    <scope>NUCLEOTIDE SEQUENCE [LARGE SCALE GENOMIC DNA]</scope>
    <source>
        <strain evidence="14 15">KCTC 23505</strain>
    </source>
</reference>
<name>A0ABS9DXY6_9PROT</name>
<comment type="similarity">
    <text evidence="2 10 12">Belongs to the FKBP-type PPIase family. Tig subfamily.</text>
</comment>
<dbReference type="InterPro" id="IPR008881">
    <property type="entry name" value="Trigger_fac_ribosome-bd_bac"/>
</dbReference>
<gene>
    <name evidence="10 14" type="primary">tig</name>
    <name evidence="14" type="ORF">L2A60_10175</name>
</gene>
<organism evidence="14 15">
    <name type="scientific">Acidiphilium iwatense</name>
    <dbReference type="NCBI Taxonomy" id="768198"/>
    <lineage>
        <taxon>Bacteria</taxon>
        <taxon>Pseudomonadati</taxon>
        <taxon>Pseudomonadota</taxon>
        <taxon>Alphaproteobacteria</taxon>
        <taxon>Acetobacterales</taxon>
        <taxon>Acidocellaceae</taxon>
        <taxon>Acidiphilium</taxon>
    </lineage>
</organism>
<comment type="domain">
    <text evidence="10">Consists of 3 domains; the N-terminus binds the ribosome, the middle domain has PPIase activity, while the C-terminus has intrinsic chaperone activity on its own.</text>
</comment>
<evidence type="ECO:0000256" key="6">
    <source>
        <dbReference type="ARBA" id="ARBA00023186"/>
    </source>
</evidence>
<dbReference type="PROSITE" id="PS50059">
    <property type="entry name" value="FKBP_PPIASE"/>
    <property type="match status" value="1"/>
</dbReference>
<evidence type="ECO:0000256" key="5">
    <source>
        <dbReference type="ARBA" id="ARBA00023110"/>
    </source>
</evidence>
<dbReference type="HAMAP" id="MF_00303">
    <property type="entry name" value="Trigger_factor_Tig"/>
    <property type="match status" value="1"/>
</dbReference>
<accession>A0ABS9DXY6</accession>
<dbReference type="Gene3D" id="3.30.70.1050">
    <property type="entry name" value="Trigger factor ribosome-binding domain"/>
    <property type="match status" value="1"/>
</dbReference>
<sequence length="440" mass="48580">MQITETLSDGLKRGFTVVVPGADLTEKREKRLAELSKTMQMPGFRPGKVPLSMVRRRFGDAVAAEVLEASVNDATDRMLAERSLRPAVSPKVEVVNPGTETDLEFKVEMEILPEVKIPDLKAISLTRPKAPVTEAEIDEAMAKFADQRASLEPIEETRGVAKGEILTVDFLGKLDDVPFDGGAAQDTDVEIGGSGFIPGFAEQVEGLAPGEHRVITVTFPADYQAANLAGKEATFDITGKALKRKIPAVLNDTFAEANGFENLAELRKFFGERLEGARAGASRMKLKRALLDKLAEQADFPTPETLVDAEFAEIWRQVEAERAADRLDAEDAAKDEATLRSEYRAIADRRVRLGLLVAEIGRSNNVQVSEQDLRRAMIQELQQFPGQEKMIVDFYQKNPRAMDRLRGPIFEDKVVDYALELATVTDQEVSPEELFADSDD</sequence>
<keyword evidence="10 12" id="KW-0131">Cell cycle</keyword>
<evidence type="ECO:0000256" key="1">
    <source>
        <dbReference type="ARBA" id="ARBA00000971"/>
    </source>
</evidence>
<protein>
    <recommendedName>
        <fullName evidence="4 10">Trigger factor</fullName>
        <shortName evidence="10">TF</shortName>
        <ecNumber evidence="3 10">5.2.1.8</ecNumber>
    </recommendedName>
    <alternativeName>
        <fullName evidence="9 10">PPIase</fullName>
    </alternativeName>
</protein>
<evidence type="ECO:0000256" key="10">
    <source>
        <dbReference type="HAMAP-Rule" id="MF_00303"/>
    </source>
</evidence>
<dbReference type="InterPro" id="IPR046357">
    <property type="entry name" value="PPIase_dom_sf"/>
</dbReference>
<dbReference type="RefSeq" id="WP_235704276.1">
    <property type="nucleotide sequence ID" value="NZ_JAKGBZ010000017.1"/>
</dbReference>
<evidence type="ECO:0000259" key="13">
    <source>
        <dbReference type="PROSITE" id="PS50059"/>
    </source>
</evidence>
<dbReference type="Pfam" id="PF00254">
    <property type="entry name" value="FKBP_C"/>
    <property type="match status" value="1"/>
</dbReference>
<dbReference type="SUPFAM" id="SSF109998">
    <property type="entry name" value="Triger factor/SurA peptide-binding domain-like"/>
    <property type="match status" value="1"/>
</dbReference>
<dbReference type="InterPro" id="IPR001179">
    <property type="entry name" value="PPIase_FKBP_dom"/>
</dbReference>
<evidence type="ECO:0000313" key="15">
    <source>
        <dbReference type="Proteomes" id="UP001521209"/>
    </source>
</evidence>
<evidence type="ECO:0000256" key="8">
    <source>
        <dbReference type="ARBA" id="ARBA00024849"/>
    </source>
</evidence>
<dbReference type="GO" id="GO:0003755">
    <property type="term" value="F:peptidyl-prolyl cis-trans isomerase activity"/>
    <property type="evidence" value="ECO:0007669"/>
    <property type="project" value="UniProtKB-EC"/>
</dbReference>
<evidence type="ECO:0000313" key="14">
    <source>
        <dbReference type="EMBL" id="MCF3947045.1"/>
    </source>
</evidence>
<evidence type="ECO:0000256" key="11">
    <source>
        <dbReference type="PROSITE-ProRule" id="PRU00277"/>
    </source>
</evidence>
<evidence type="ECO:0000256" key="4">
    <source>
        <dbReference type="ARBA" id="ARBA00016902"/>
    </source>
</evidence>
<dbReference type="InterPro" id="IPR005215">
    <property type="entry name" value="Trig_fac"/>
</dbReference>
<evidence type="ECO:0000256" key="3">
    <source>
        <dbReference type="ARBA" id="ARBA00013194"/>
    </source>
</evidence>
<dbReference type="PANTHER" id="PTHR30560">
    <property type="entry name" value="TRIGGER FACTOR CHAPERONE AND PEPTIDYL-PROLYL CIS/TRANS ISOMERASE"/>
    <property type="match status" value="1"/>
</dbReference>
<evidence type="ECO:0000256" key="2">
    <source>
        <dbReference type="ARBA" id="ARBA00005464"/>
    </source>
</evidence>
<comment type="catalytic activity">
    <reaction evidence="1 10 11">
        <text>[protein]-peptidylproline (omega=180) = [protein]-peptidylproline (omega=0)</text>
        <dbReference type="Rhea" id="RHEA:16237"/>
        <dbReference type="Rhea" id="RHEA-COMP:10747"/>
        <dbReference type="Rhea" id="RHEA-COMP:10748"/>
        <dbReference type="ChEBI" id="CHEBI:83833"/>
        <dbReference type="ChEBI" id="CHEBI:83834"/>
        <dbReference type="EC" id="5.2.1.8"/>
    </reaction>
</comment>
<keyword evidence="10 12" id="KW-0132">Cell division</keyword>
<dbReference type="Proteomes" id="UP001521209">
    <property type="component" value="Unassembled WGS sequence"/>
</dbReference>
<comment type="function">
    <text evidence="8 10">Involved in protein export. Acts as a chaperone by maintaining the newly synthesized protein in an open conformation. Functions as a peptidyl-prolyl cis-trans isomerase.</text>
</comment>
<dbReference type="EMBL" id="JAKGBZ010000017">
    <property type="protein sequence ID" value="MCF3947045.1"/>
    <property type="molecule type" value="Genomic_DNA"/>
</dbReference>
<dbReference type="InterPro" id="IPR037041">
    <property type="entry name" value="Trigger_fac_C_sf"/>
</dbReference>
<evidence type="ECO:0000256" key="7">
    <source>
        <dbReference type="ARBA" id="ARBA00023235"/>
    </source>
</evidence>
<dbReference type="SUPFAM" id="SSF54534">
    <property type="entry name" value="FKBP-like"/>
    <property type="match status" value="1"/>
</dbReference>
<feature type="domain" description="PPIase FKBP-type" evidence="13">
    <location>
        <begin position="163"/>
        <end position="223"/>
    </location>
</feature>